<evidence type="ECO:0000313" key="3">
    <source>
        <dbReference type="EMBL" id="RXW18871.1"/>
    </source>
</evidence>
<dbReference type="OrthoDB" id="10252486at2759"/>
<feature type="region of interest" description="Disordered" evidence="2">
    <location>
        <begin position="1"/>
        <end position="30"/>
    </location>
</feature>
<dbReference type="AlphaFoldDB" id="A0A4Q2DIJ6"/>
<comment type="similarity">
    <text evidence="1">Belongs to the PDCD5 family.</text>
</comment>
<gene>
    <name evidence="3" type="ORF">EST38_g6972</name>
</gene>
<dbReference type="GO" id="GO:0005829">
    <property type="term" value="C:cytosol"/>
    <property type="evidence" value="ECO:0007669"/>
    <property type="project" value="TreeGrafter"/>
</dbReference>
<dbReference type="PANTHER" id="PTHR10840">
    <property type="entry name" value="PROGRAMMED CELL DEATH PROTEIN 5"/>
    <property type="match status" value="1"/>
</dbReference>
<dbReference type="PIRSF" id="PIRSF015730">
    <property type="entry name" value="TFAR19"/>
    <property type="match status" value="1"/>
</dbReference>
<dbReference type="Pfam" id="PF01984">
    <property type="entry name" value="dsDNA_bind"/>
    <property type="match status" value="1"/>
</dbReference>
<dbReference type="GO" id="GO:0005634">
    <property type="term" value="C:nucleus"/>
    <property type="evidence" value="ECO:0007669"/>
    <property type="project" value="TreeGrafter"/>
</dbReference>
<proteinExistence type="inferred from homology"/>
<accession>A0A4Q2DIJ6</accession>
<organism evidence="3 4">
    <name type="scientific">Candolleomyces aberdarensis</name>
    <dbReference type="NCBI Taxonomy" id="2316362"/>
    <lineage>
        <taxon>Eukaryota</taxon>
        <taxon>Fungi</taxon>
        <taxon>Dikarya</taxon>
        <taxon>Basidiomycota</taxon>
        <taxon>Agaricomycotina</taxon>
        <taxon>Agaricomycetes</taxon>
        <taxon>Agaricomycetidae</taxon>
        <taxon>Agaricales</taxon>
        <taxon>Agaricineae</taxon>
        <taxon>Psathyrellaceae</taxon>
        <taxon>Candolleomyces</taxon>
    </lineage>
</organism>
<reference evidence="3 4" key="1">
    <citation type="submission" date="2019-01" db="EMBL/GenBank/DDBJ databases">
        <title>Draft genome sequence of Psathyrella aberdarensis IHI B618.</title>
        <authorList>
            <person name="Buettner E."/>
            <person name="Kellner H."/>
        </authorList>
    </citation>
    <scope>NUCLEOTIDE SEQUENCE [LARGE SCALE GENOMIC DNA]</scope>
    <source>
        <strain evidence="3 4">IHI B618</strain>
    </source>
</reference>
<protein>
    <recommendedName>
        <fullName evidence="5">DNA-binding TFAR19-related protein</fullName>
    </recommendedName>
</protein>
<dbReference type="Gene3D" id="1.10.8.140">
    <property type="entry name" value="PDCD5-like"/>
    <property type="match status" value="1"/>
</dbReference>
<evidence type="ECO:0000313" key="4">
    <source>
        <dbReference type="Proteomes" id="UP000290288"/>
    </source>
</evidence>
<dbReference type="SUPFAM" id="SSF46950">
    <property type="entry name" value="Double-stranded DNA-binding domain"/>
    <property type="match status" value="1"/>
</dbReference>
<evidence type="ECO:0000256" key="2">
    <source>
        <dbReference type="SAM" id="MobiDB-lite"/>
    </source>
</evidence>
<dbReference type="EMBL" id="SDEE01000235">
    <property type="protein sequence ID" value="RXW18871.1"/>
    <property type="molecule type" value="Genomic_DNA"/>
</dbReference>
<evidence type="ECO:0000256" key="1">
    <source>
        <dbReference type="ARBA" id="ARBA00010490"/>
    </source>
</evidence>
<dbReference type="GO" id="GO:0003677">
    <property type="term" value="F:DNA binding"/>
    <property type="evidence" value="ECO:0007669"/>
    <property type="project" value="InterPro"/>
</dbReference>
<keyword evidence="4" id="KW-1185">Reference proteome</keyword>
<dbReference type="PANTHER" id="PTHR10840:SF0">
    <property type="entry name" value="PROGRAMMED CELL DEATH PROTEIN 5"/>
    <property type="match status" value="1"/>
</dbReference>
<dbReference type="STRING" id="2316362.A0A4Q2DIJ6"/>
<dbReference type="Proteomes" id="UP000290288">
    <property type="component" value="Unassembled WGS sequence"/>
</dbReference>
<comment type="caution">
    <text evidence="3">The sequence shown here is derived from an EMBL/GenBank/DDBJ whole genome shotgun (WGS) entry which is preliminary data.</text>
</comment>
<evidence type="ECO:0008006" key="5">
    <source>
        <dbReference type="Google" id="ProtNLM"/>
    </source>
</evidence>
<sequence length="141" mass="16015">MDSIPSDALQGVQGQGQEDEERAKRAADEQQLRRDLLTQILDSGARERRTSMTTIKLALYIKQPYHDLTVSRISLVSQQRAQEIEGILLRMAQGGQLRTKVTEPQLIDLLDQLEGGKDGTKAKKSTIIYQRRKDFDDDFDI</sequence>
<name>A0A4Q2DIJ6_9AGAR</name>
<dbReference type="InterPro" id="IPR036883">
    <property type="entry name" value="PDCD5-like_sf"/>
</dbReference>
<feature type="compositionally biased region" description="Basic and acidic residues" evidence="2">
    <location>
        <begin position="21"/>
        <end position="30"/>
    </location>
</feature>
<dbReference type="InterPro" id="IPR002836">
    <property type="entry name" value="PDCD5-like"/>
</dbReference>